<keyword evidence="3" id="KW-0805">Transcription regulation</keyword>
<evidence type="ECO:0000256" key="5">
    <source>
        <dbReference type="ARBA" id="ARBA00023163"/>
    </source>
</evidence>
<dbReference type="FunFam" id="1.10.10.60:FF:000011">
    <property type="entry name" value="Myb transcription factor"/>
    <property type="match status" value="1"/>
</dbReference>
<evidence type="ECO:0000256" key="2">
    <source>
        <dbReference type="ARBA" id="ARBA00022737"/>
    </source>
</evidence>
<feature type="domain" description="Myb-like" evidence="8">
    <location>
        <begin position="78"/>
        <end position="128"/>
    </location>
</feature>
<feature type="domain" description="Myb-like" evidence="8">
    <location>
        <begin position="25"/>
        <end position="77"/>
    </location>
</feature>
<dbReference type="FunFam" id="1.10.10.60:FF:000079">
    <property type="entry name" value="MYB transcription factor"/>
    <property type="match status" value="1"/>
</dbReference>
<dbReference type="Pfam" id="PF00249">
    <property type="entry name" value="Myb_DNA-binding"/>
    <property type="match status" value="2"/>
</dbReference>
<evidence type="ECO:0000313" key="10">
    <source>
        <dbReference type="EMBL" id="CAI9113556.1"/>
    </source>
</evidence>
<feature type="region of interest" description="Disordered" evidence="7">
    <location>
        <begin position="1"/>
        <end position="23"/>
    </location>
</feature>
<dbReference type="InterPro" id="IPR044676">
    <property type="entry name" value="EOBI/EOBII-like_plant"/>
</dbReference>
<gene>
    <name evidence="10" type="ORF">OLC1_LOCUS20539</name>
</gene>
<dbReference type="AlphaFoldDB" id="A0AAV1E031"/>
<name>A0AAV1E031_OLDCO</name>
<evidence type="ECO:0000256" key="1">
    <source>
        <dbReference type="ARBA" id="ARBA00004123"/>
    </source>
</evidence>
<evidence type="ECO:0000256" key="3">
    <source>
        <dbReference type="ARBA" id="ARBA00023015"/>
    </source>
</evidence>
<dbReference type="GO" id="GO:0043565">
    <property type="term" value="F:sequence-specific DNA binding"/>
    <property type="evidence" value="ECO:0007669"/>
    <property type="project" value="InterPro"/>
</dbReference>
<evidence type="ECO:0000256" key="4">
    <source>
        <dbReference type="ARBA" id="ARBA00023125"/>
    </source>
</evidence>
<dbReference type="GO" id="GO:0005634">
    <property type="term" value="C:nucleus"/>
    <property type="evidence" value="ECO:0007669"/>
    <property type="project" value="UniProtKB-SubCell"/>
</dbReference>
<sequence>MESICSFSKNTTTSSSSCSDDDGVGCELRRGPWTAEEDSLLVHYISCHGEGRWNLLAKRSGLKRTGKSCRLRWLNYLNPDVKHGNLTPHEQLLILDLHSKWGNRWSKIAQFLPGRTDNEIKNYWRTRVQKQARLLKIDSESVEFQQLIRTVWIPRLLQMLQSQPCPPDSIPSGQFDNNQYQTMDSSMENKSSSPSTISSSSSSLIQISEVSENPNNVIDAFGNNNLYGHFQDECYNVDFNSFDPVTMSCDSMGLANSYSNVIEQNNWTNDDMGSHCLWSNFG</sequence>
<evidence type="ECO:0000259" key="8">
    <source>
        <dbReference type="PROSITE" id="PS50090"/>
    </source>
</evidence>
<dbReference type="SUPFAM" id="SSF46689">
    <property type="entry name" value="Homeodomain-like"/>
    <property type="match status" value="1"/>
</dbReference>
<dbReference type="Proteomes" id="UP001161247">
    <property type="component" value="Chromosome 7"/>
</dbReference>
<dbReference type="CDD" id="cd00167">
    <property type="entry name" value="SANT"/>
    <property type="match status" value="2"/>
</dbReference>
<evidence type="ECO:0000259" key="9">
    <source>
        <dbReference type="PROSITE" id="PS51294"/>
    </source>
</evidence>
<keyword evidence="5" id="KW-0804">Transcription</keyword>
<feature type="compositionally biased region" description="Low complexity" evidence="7">
    <location>
        <begin position="1"/>
        <end position="18"/>
    </location>
</feature>
<evidence type="ECO:0000256" key="7">
    <source>
        <dbReference type="SAM" id="MobiDB-lite"/>
    </source>
</evidence>
<evidence type="ECO:0000256" key="6">
    <source>
        <dbReference type="ARBA" id="ARBA00023242"/>
    </source>
</evidence>
<dbReference type="InterPro" id="IPR017930">
    <property type="entry name" value="Myb_dom"/>
</dbReference>
<dbReference type="EMBL" id="OX459124">
    <property type="protein sequence ID" value="CAI9113556.1"/>
    <property type="molecule type" value="Genomic_DNA"/>
</dbReference>
<keyword evidence="4" id="KW-0238">DNA-binding</keyword>
<keyword evidence="11" id="KW-1185">Reference proteome</keyword>
<accession>A0AAV1E031</accession>
<reference evidence="10" key="1">
    <citation type="submission" date="2023-03" db="EMBL/GenBank/DDBJ databases">
        <authorList>
            <person name="Julca I."/>
        </authorList>
    </citation>
    <scope>NUCLEOTIDE SEQUENCE</scope>
</reference>
<dbReference type="PROSITE" id="PS51294">
    <property type="entry name" value="HTH_MYB"/>
    <property type="match status" value="2"/>
</dbReference>
<dbReference type="PROSITE" id="PS50090">
    <property type="entry name" value="MYB_LIKE"/>
    <property type="match status" value="2"/>
</dbReference>
<dbReference type="PANTHER" id="PTHR45675">
    <property type="entry name" value="MYB TRANSCRIPTION FACTOR-RELATED-RELATED"/>
    <property type="match status" value="1"/>
</dbReference>
<proteinExistence type="predicted"/>
<keyword evidence="2" id="KW-0677">Repeat</keyword>
<dbReference type="InterPro" id="IPR009057">
    <property type="entry name" value="Homeodomain-like_sf"/>
</dbReference>
<dbReference type="InterPro" id="IPR001005">
    <property type="entry name" value="SANT/Myb"/>
</dbReference>
<dbReference type="SMART" id="SM00717">
    <property type="entry name" value="SANT"/>
    <property type="match status" value="2"/>
</dbReference>
<dbReference type="GO" id="GO:0003700">
    <property type="term" value="F:DNA-binding transcription factor activity"/>
    <property type="evidence" value="ECO:0007669"/>
    <property type="project" value="InterPro"/>
</dbReference>
<feature type="region of interest" description="Disordered" evidence="7">
    <location>
        <begin position="167"/>
        <end position="199"/>
    </location>
</feature>
<organism evidence="10 11">
    <name type="scientific">Oldenlandia corymbosa var. corymbosa</name>
    <dbReference type="NCBI Taxonomy" id="529605"/>
    <lineage>
        <taxon>Eukaryota</taxon>
        <taxon>Viridiplantae</taxon>
        <taxon>Streptophyta</taxon>
        <taxon>Embryophyta</taxon>
        <taxon>Tracheophyta</taxon>
        <taxon>Spermatophyta</taxon>
        <taxon>Magnoliopsida</taxon>
        <taxon>eudicotyledons</taxon>
        <taxon>Gunneridae</taxon>
        <taxon>Pentapetalae</taxon>
        <taxon>asterids</taxon>
        <taxon>lamiids</taxon>
        <taxon>Gentianales</taxon>
        <taxon>Rubiaceae</taxon>
        <taxon>Rubioideae</taxon>
        <taxon>Spermacoceae</taxon>
        <taxon>Hedyotis-Oldenlandia complex</taxon>
        <taxon>Oldenlandia</taxon>
    </lineage>
</organism>
<evidence type="ECO:0000313" key="11">
    <source>
        <dbReference type="Proteomes" id="UP001161247"/>
    </source>
</evidence>
<feature type="compositionally biased region" description="Polar residues" evidence="7">
    <location>
        <begin position="171"/>
        <end position="190"/>
    </location>
</feature>
<dbReference type="PANTHER" id="PTHR45675:SF117">
    <property type="entry name" value="MYB-RELATED PROTEIN MYBAS2-LIKE"/>
    <property type="match status" value="1"/>
</dbReference>
<comment type="subcellular location">
    <subcellularLocation>
        <location evidence="1">Nucleus</location>
    </subcellularLocation>
</comment>
<feature type="domain" description="HTH myb-type" evidence="9">
    <location>
        <begin position="82"/>
        <end position="132"/>
    </location>
</feature>
<dbReference type="Gene3D" id="1.10.10.60">
    <property type="entry name" value="Homeodomain-like"/>
    <property type="match status" value="2"/>
</dbReference>
<keyword evidence="6" id="KW-0539">Nucleus</keyword>
<feature type="domain" description="HTH myb-type" evidence="9">
    <location>
        <begin position="27"/>
        <end position="81"/>
    </location>
</feature>
<protein>
    <submittedName>
        <fullName evidence="10">OLC1v1014179C1</fullName>
    </submittedName>
</protein>